<evidence type="ECO:0000313" key="1">
    <source>
        <dbReference type="EMBL" id="MDQ0343840.1"/>
    </source>
</evidence>
<comment type="caution">
    <text evidence="1">The sequence shown here is derived from an EMBL/GenBank/DDBJ whole genome shotgun (WGS) entry which is preliminary data.</text>
</comment>
<sequence length="38" mass="4254">MIGNSVLILDESPRLIDLIGNPTLINNESRRYSNLVVN</sequence>
<dbReference type="EMBL" id="JAUSUO010000007">
    <property type="protein sequence ID" value="MDQ0343840.1"/>
    <property type="molecule type" value="Genomic_DNA"/>
</dbReference>
<keyword evidence="2" id="KW-1185">Reference proteome</keyword>
<protein>
    <submittedName>
        <fullName evidence="1">Uncharacterized protein</fullName>
    </submittedName>
</protein>
<dbReference type="Proteomes" id="UP001232343">
    <property type="component" value="Unassembled WGS sequence"/>
</dbReference>
<proteinExistence type="predicted"/>
<gene>
    <name evidence="1" type="ORF">J2S14_002675</name>
</gene>
<name>A0ABU0D624_9BACI</name>
<organism evidence="1 2">
    <name type="scientific">Lederbergia wuyishanensis</name>
    <dbReference type="NCBI Taxonomy" id="1347903"/>
    <lineage>
        <taxon>Bacteria</taxon>
        <taxon>Bacillati</taxon>
        <taxon>Bacillota</taxon>
        <taxon>Bacilli</taxon>
        <taxon>Bacillales</taxon>
        <taxon>Bacillaceae</taxon>
        <taxon>Lederbergia</taxon>
    </lineage>
</organism>
<evidence type="ECO:0000313" key="2">
    <source>
        <dbReference type="Proteomes" id="UP001232343"/>
    </source>
</evidence>
<accession>A0ABU0D624</accession>
<reference evidence="1 2" key="1">
    <citation type="submission" date="2023-07" db="EMBL/GenBank/DDBJ databases">
        <title>Genomic Encyclopedia of Type Strains, Phase IV (KMG-IV): sequencing the most valuable type-strain genomes for metagenomic binning, comparative biology and taxonomic classification.</title>
        <authorList>
            <person name="Goeker M."/>
        </authorList>
    </citation>
    <scope>NUCLEOTIDE SEQUENCE [LARGE SCALE GENOMIC DNA]</scope>
    <source>
        <strain evidence="1 2">DSM 27848</strain>
    </source>
</reference>